<evidence type="ECO:0000256" key="1">
    <source>
        <dbReference type="SAM" id="MobiDB-lite"/>
    </source>
</evidence>
<dbReference type="Proteomes" id="UP000770015">
    <property type="component" value="Unassembled WGS sequence"/>
</dbReference>
<feature type="region of interest" description="Disordered" evidence="1">
    <location>
        <begin position="184"/>
        <end position="219"/>
    </location>
</feature>
<evidence type="ECO:0000313" key="2">
    <source>
        <dbReference type="EMBL" id="KAH6695599.1"/>
    </source>
</evidence>
<gene>
    <name evidence="2" type="ORF">F5X68DRAFT_244330</name>
</gene>
<feature type="compositionally biased region" description="Low complexity" evidence="1">
    <location>
        <begin position="110"/>
        <end position="123"/>
    </location>
</feature>
<proteinExistence type="predicted"/>
<dbReference type="EMBL" id="JAGSXJ010000002">
    <property type="protein sequence ID" value="KAH6695599.1"/>
    <property type="molecule type" value="Genomic_DNA"/>
</dbReference>
<feature type="region of interest" description="Disordered" evidence="1">
    <location>
        <begin position="76"/>
        <end position="137"/>
    </location>
</feature>
<protein>
    <submittedName>
        <fullName evidence="2">Uncharacterized protein</fullName>
    </submittedName>
</protein>
<comment type="caution">
    <text evidence="2">The sequence shown here is derived from an EMBL/GenBank/DDBJ whole genome shotgun (WGS) entry which is preliminary data.</text>
</comment>
<feature type="compositionally biased region" description="Polar residues" evidence="1">
    <location>
        <begin position="83"/>
        <end position="93"/>
    </location>
</feature>
<reference evidence="2" key="1">
    <citation type="journal article" date="2021" name="Nat. Commun.">
        <title>Genetic determinants of endophytism in the Arabidopsis root mycobiome.</title>
        <authorList>
            <person name="Mesny F."/>
            <person name="Miyauchi S."/>
            <person name="Thiergart T."/>
            <person name="Pickel B."/>
            <person name="Atanasova L."/>
            <person name="Karlsson M."/>
            <person name="Huettel B."/>
            <person name="Barry K.W."/>
            <person name="Haridas S."/>
            <person name="Chen C."/>
            <person name="Bauer D."/>
            <person name="Andreopoulos W."/>
            <person name="Pangilinan J."/>
            <person name="LaButti K."/>
            <person name="Riley R."/>
            <person name="Lipzen A."/>
            <person name="Clum A."/>
            <person name="Drula E."/>
            <person name="Henrissat B."/>
            <person name="Kohler A."/>
            <person name="Grigoriev I.V."/>
            <person name="Martin F.M."/>
            <person name="Hacquard S."/>
        </authorList>
    </citation>
    <scope>NUCLEOTIDE SEQUENCE</scope>
    <source>
        <strain evidence="2">MPI-SDFR-AT-0117</strain>
    </source>
</reference>
<sequence>MGTTTSSIVARARLHATAAIRAIALRCVAATPSLVTERLESAMENPEYNKAFFRKYPGLNWSGTIDDLADWLEPAFRGRDNSDMNTTKAVSNTKHSRPAEHGRRDKSRASSITSVKTTKTSTSPDRGPEFFPQFPGFNRRGTIDELCDWFEKPKPGRTDNRRVSPSASVNTNITPSFITIIDEHEDDTDIQAQIEQEATNDQTEETEQEDQEGMDENQD</sequence>
<name>A0A9P9AGG8_9PEZI</name>
<feature type="compositionally biased region" description="Acidic residues" evidence="1">
    <location>
        <begin position="202"/>
        <end position="219"/>
    </location>
</feature>
<evidence type="ECO:0000313" key="3">
    <source>
        <dbReference type="Proteomes" id="UP000770015"/>
    </source>
</evidence>
<accession>A0A9P9AGG8</accession>
<keyword evidence="3" id="KW-1185">Reference proteome</keyword>
<dbReference type="AlphaFoldDB" id="A0A9P9AGG8"/>
<organism evidence="2 3">
    <name type="scientific">Plectosphaerella plurivora</name>
    <dbReference type="NCBI Taxonomy" id="936078"/>
    <lineage>
        <taxon>Eukaryota</taxon>
        <taxon>Fungi</taxon>
        <taxon>Dikarya</taxon>
        <taxon>Ascomycota</taxon>
        <taxon>Pezizomycotina</taxon>
        <taxon>Sordariomycetes</taxon>
        <taxon>Hypocreomycetidae</taxon>
        <taxon>Glomerellales</taxon>
        <taxon>Plectosphaerellaceae</taxon>
        <taxon>Plectosphaerella</taxon>
    </lineage>
</organism>